<proteinExistence type="predicted"/>
<protein>
    <submittedName>
        <fullName evidence="2">Uncharacterized protein</fullName>
    </submittedName>
</protein>
<feature type="region of interest" description="Disordered" evidence="1">
    <location>
        <begin position="370"/>
        <end position="495"/>
    </location>
</feature>
<dbReference type="OrthoDB" id="10562541at2759"/>
<feature type="non-terminal residue" evidence="2">
    <location>
        <position position="1"/>
    </location>
</feature>
<dbReference type="EMBL" id="KV928897">
    <property type="protein sequence ID" value="PIO33623.1"/>
    <property type="molecule type" value="Genomic_DNA"/>
</dbReference>
<feature type="compositionally biased region" description="Polar residues" evidence="1">
    <location>
        <begin position="376"/>
        <end position="402"/>
    </location>
</feature>
<evidence type="ECO:0000313" key="2">
    <source>
        <dbReference type="EMBL" id="PIO33623.1"/>
    </source>
</evidence>
<dbReference type="Proteomes" id="UP000228934">
    <property type="component" value="Unassembled WGS sequence"/>
</dbReference>
<gene>
    <name evidence="2" type="ORF">AB205_0088510</name>
</gene>
<accession>A0A2G9S2D6</accession>
<evidence type="ECO:0000256" key="1">
    <source>
        <dbReference type="SAM" id="MobiDB-lite"/>
    </source>
</evidence>
<name>A0A2G9S2D6_AQUCT</name>
<feature type="compositionally biased region" description="Polar residues" evidence="1">
    <location>
        <begin position="485"/>
        <end position="495"/>
    </location>
</feature>
<sequence>TSSISTDSSGPCTPEIFRSLSLSGFPKKNKKRKRKRNNPELETALLNMPHEERDVYSQLYDEVGGSLDISTYNDCDVEQIKDASNENVEDIPEDRHTDIKACSDGNNLKFAALESSVSTRTPGQFASSTPVHDATSVSQLPRYSPGVTNSPSRQFANIANIALLPTVNSHNSDVPVDQTETIHKRQSQSVAHLSPITTGTEMLIGQTSCFSLASNKCTGMSASSPRAKDAFLLKELLIKGASTSREVPPTSAGINGGKATEVQNAACNSSPLHIKALSHLPRHSPGVTSSPSGQFINIASKVKNTDSLQGTAFNLANVPYDINWLPSISGEMLTFEDSAAGENNARAQPTNTCNGKDKLVSFSAVYHPTKPLVDQPLSSSSRNKASDKQQLMKSPNNNILSEQHNKHTKNKDLVLQSLGKTQKKHEEQHFSRHAPSITLGPANTDILSDKEPLSSPSVSKTSNVQPMNPQFTSKESEEQCKQSSGFSKLSGEQSTRNVLTTKSLVHTGNSHESDVPVDQTVTVLKRQSQSVAHLSAITTVTDLLIGQTSSSSLVNNKCTEMSASSPRAKEAFPVKESLIKEAATSREEVLPTPPGIKASGTEVQNATCHPSPLHIKTFSDQLKRGVFCKTFKNITVQFPSTAKSVVTSLSKLESKEGGATTEQTSENCIVSQQTQKYLSSVDGDLRNSGQTADEPASPDKSPKDECMLVEEITHADDDTVLLYGQTLDKLASPSSHQENGCKLVEEIKHVDEDTALLYVIMDTGQTADEPASPGKPPEDRPMLVEGITHADEDTLLLYGEFTVF</sequence>
<feature type="region of interest" description="Disordered" evidence="1">
    <location>
        <begin position="584"/>
        <end position="603"/>
    </location>
</feature>
<evidence type="ECO:0000313" key="3">
    <source>
        <dbReference type="Proteomes" id="UP000228934"/>
    </source>
</evidence>
<dbReference type="AlphaFoldDB" id="A0A2G9S2D6"/>
<feature type="compositionally biased region" description="Polar residues" evidence="1">
    <location>
        <begin position="454"/>
        <end position="472"/>
    </location>
</feature>
<feature type="non-terminal residue" evidence="2">
    <location>
        <position position="804"/>
    </location>
</feature>
<feature type="region of interest" description="Disordered" evidence="1">
    <location>
        <begin position="682"/>
        <end position="703"/>
    </location>
</feature>
<organism evidence="2 3">
    <name type="scientific">Aquarana catesbeiana</name>
    <name type="common">American bullfrog</name>
    <name type="synonym">Rana catesbeiana</name>
    <dbReference type="NCBI Taxonomy" id="8400"/>
    <lineage>
        <taxon>Eukaryota</taxon>
        <taxon>Metazoa</taxon>
        <taxon>Chordata</taxon>
        <taxon>Craniata</taxon>
        <taxon>Vertebrata</taxon>
        <taxon>Euteleostomi</taxon>
        <taxon>Amphibia</taxon>
        <taxon>Batrachia</taxon>
        <taxon>Anura</taxon>
        <taxon>Neobatrachia</taxon>
        <taxon>Ranoidea</taxon>
        <taxon>Ranidae</taxon>
        <taxon>Aquarana</taxon>
    </lineage>
</organism>
<reference evidence="3" key="1">
    <citation type="journal article" date="2017" name="Nat. Commun.">
        <title>The North American bullfrog draft genome provides insight into hormonal regulation of long noncoding RNA.</title>
        <authorList>
            <person name="Hammond S.A."/>
            <person name="Warren R.L."/>
            <person name="Vandervalk B.P."/>
            <person name="Kucuk E."/>
            <person name="Khan H."/>
            <person name="Gibb E.A."/>
            <person name="Pandoh P."/>
            <person name="Kirk H."/>
            <person name="Zhao Y."/>
            <person name="Jones M."/>
            <person name="Mungall A.J."/>
            <person name="Coope R."/>
            <person name="Pleasance S."/>
            <person name="Moore R.A."/>
            <person name="Holt R.A."/>
            <person name="Round J.M."/>
            <person name="Ohora S."/>
            <person name="Walle B.V."/>
            <person name="Veldhoen N."/>
            <person name="Helbing C.C."/>
            <person name="Birol I."/>
        </authorList>
    </citation>
    <scope>NUCLEOTIDE SEQUENCE [LARGE SCALE GENOMIC DNA]</scope>
</reference>
<keyword evidence="3" id="KW-1185">Reference proteome</keyword>